<name>A0ABV4ZGY9_9ACTN</name>
<comment type="caution">
    <text evidence="2">The sequence shown here is derived from an EMBL/GenBank/DDBJ whole genome shotgun (WGS) entry which is preliminary data.</text>
</comment>
<keyword evidence="3" id="KW-1185">Reference proteome</keyword>
<feature type="region of interest" description="Disordered" evidence="1">
    <location>
        <begin position="1"/>
        <end position="20"/>
    </location>
</feature>
<dbReference type="RefSeq" id="WP_375061419.1">
    <property type="nucleotide sequence ID" value="NZ_JBHGBT010000002.1"/>
</dbReference>
<gene>
    <name evidence="2" type="ORF">ACE11A_03290</name>
</gene>
<evidence type="ECO:0000256" key="1">
    <source>
        <dbReference type="SAM" id="MobiDB-lite"/>
    </source>
</evidence>
<protein>
    <submittedName>
        <fullName evidence="2">Uncharacterized protein</fullName>
    </submittedName>
</protein>
<sequence>MRRNTTGRQRGGDSIRVRLLSPQLSQPLTALAGSGSSPRQALMDGTVLLDQMWWRRRVTTHPPTGQPI</sequence>
<evidence type="ECO:0000313" key="3">
    <source>
        <dbReference type="Proteomes" id="UP001577267"/>
    </source>
</evidence>
<accession>A0ABV4ZGY9</accession>
<dbReference type="EMBL" id="JBHGBT010000002">
    <property type="protein sequence ID" value="MFB4193380.1"/>
    <property type="molecule type" value="Genomic_DNA"/>
</dbReference>
<proteinExistence type="predicted"/>
<organism evidence="2 3">
    <name type="scientific">Streptomyces carpaticus</name>
    <dbReference type="NCBI Taxonomy" id="285558"/>
    <lineage>
        <taxon>Bacteria</taxon>
        <taxon>Bacillati</taxon>
        <taxon>Actinomycetota</taxon>
        <taxon>Actinomycetes</taxon>
        <taxon>Kitasatosporales</taxon>
        <taxon>Streptomycetaceae</taxon>
        <taxon>Streptomyces</taxon>
    </lineage>
</organism>
<evidence type="ECO:0000313" key="2">
    <source>
        <dbReference type="EMBL" id="MFB4193380.1"/>
    </source>
</evidence>
<reference evidence="2 3" key="1">
    <citation type="submission" date="2024-09" db="EMBL/GenBank/DDBJ databases">
        <title>Draft genome sequence of multifaceted antimicrobials producing Streptomyces sp. strain FH1.</title>
        <authorList>
            <person name="Hassan F."/>
            <person name="Ali H."/>
            <person name="Hassan N."/>
            <person name="Nawaz A."/>
        </authorList>
    </citation>
    <scope>NUCLEOTIDE SEQUENCE [LARGE SCALE GENOMIC DNA]</scope>
    <source>
        <strain evidence="2 3">FH1</strain>
    </source>
</reference>
<dbReference type="Proteomes" id="UP001577267">
    <property type="component" value="Unassembled WGS sequence"/>
</dbReference>